<reference evidence="2 3" key="1">
    <citation type="submission" date="2020-04" db="EMBL/GenBank/DDBJ databases">
        <title>Whole-genome sequencing of Vibrio spp. from China reveals different genetic environments of blaCTX-M-14 among diverse lineages.</title>
        <authorList>
            <person name="Zheng Z."/>
            <person name="Ye L."/>
            <person name="Chen S."/>
        </authorList>
    </citation>
    <scope>NUCLEOTIDE SEQUENCE [LARGE SCALE GENOMIC DNA]</scope>
    <source>
        <strain evidence="2 3">Vb0574</strain>
    </source>
</reference>
<evidence type="ECO:0000256" key="1">
    <source>
        <dbReference type="SAM" id="Phobius"/>
    </source>
</evidence>
<comment type="caution">
    <text evidence="2">The sequence shown here is derived from an EMBL/GenBank/DDBJ whole genome shotgun (WGS) entry which is preliminary data.</text>
</comment>
<dbReference type="Proteomes" id="UP000555836">
    <property type="component" value="Unassembled WGS sequence"/>
</dbReference>
<dbReference type="SUPFAM" id="SSF52309">
    <property type="entry name" value="N-(deoxy)ribosyltransferase-like"/>
    <property type="match status" value="1"/>
</dbReference>
<proteinExistence type="predicted"/>
<sequence>MEFGDILSIILPTLSIVAVLVALLSNYRSNQLSQKYNEDRNRAEIEMLRANFEAKIYSLNERLVAKEERWVDSNHLLVKSSINKADNYFESSIVDPFKFLNGMGIEKDELRIKKDQAFILTPFHTMYEDEFYIIDKVCHEFGFDVARGDESFIEGDILSHILKKICESELIIANISGKNPNVFYELGLAHALGKPVIIISKGIDEIPFDLRTKQIVVFKDSVDLSERLKSALLNTIRRKRV</sequence>
<name>A0A7Y0S5Y4_VIBPH</name>
<dbReference type="AlphaFoldDB" id="A0A7Y0S5Y4"/>
<evidence type="ECO:0000313" key="2">
    <source>
        <dbReference type="EMBL" id="NMU26977.1"/>
    </source>
</evidence>
<evidence type="ECO:0000313" key="3">
    <source>
        <dbReference type="Proteomes" id="UP000555836"/>
    </source>
</evidence>
<dbReference type="RefSeq" id="WP_140255814.1">
    <property type="nucleotide sequence ID" value="NZ_CP138328.1"/>
</dbReference>
<feature type="transmembrane region" description="Helical" evidence="1">
    <location>
        <begin position="6"/>
        <end position="27"/>
    </location>
</feature>
<organism evidence="2 3">
    <name type="scientific">Vibrio parahaemolyticus</name>
    <dbReference type="NCBI Taxonomy" id="670"/>
    <lineage>
        <taxon>Bacteria</taxon>
        <taxon>Pseudomonadati</taxon>
        <taxon>Pseudomonadota</taxon>
        <taxon>Gammaproteobacteria</taxon>
        <taxon>Vibrionales</taxon>
        <taxon>Vibrionaceae</taxon>
        <taxon>Vibrio</taxon>
    </lineage>
</organism>
<dbReference type="Gene3D" id="3.40.50.450">
    <property type="match status" value="1"/>
</dbReference>
<accession>A0A7Y0S5Y4</accession>
<dbReference type="EMBL" id="JABCLD010001665">
    <property type="protein sequence ID" value="NMU26977.1"/>
    <property type="molecule type" value="Genomic_DNA"/>
</dbReference>
<protein>
    <submittedName>
        <fullName evidence="2">Uncharacterized protein</fullName>
    </submittedName>
</protein>
<keyword evidence="1" id="KW-0812">Transmembrane</keyword>
<keyword evidence="1" id="KW-0472">Membrane</keyword>
<gene>
    <name evidence="2" type="ORF">HKB21_15275</name>
</gene>
<keyword evidence="1" id="KW-1133">Transmembrane helix</keyword>